<sequence length="504" mass="53413">MTLFKPVALLVLSAGLALSPQPATAAKAAAAEPLQLKPCRLRGLPTEVQCGTLQRPLDPSQPQGKQIGLRVVVIPALARNKLPDPVTFLAGGPGQSIVELADTVASRMRRLSNRRDIVLMDQRGTGQSAPLQCADDSRLSAAEGLDSAAQLRRLEACRAELEKLPHGDLRYYTTTIAMQDLDALRQALGIQQWNLIGASYGTRAALEYQRQFPQAVRRNVIDGVAPPDMVLPASFSTDTQAALDALLAHCAASPGCEQAFPKLATQWQQLLDGLPRTVHLVNGRTGKRETLTLQRQHVVRAVRGPLYVPMLASGLPAAIQAAAQGDYDALVGLASGMGGGRKELRLAMGMHFSVVCAEDFPRMGQSTDAPGKHFERLDAELYAGVCAKWPRGAVPAEFYSVPKAPSATLVLSGGADPVTPPRHGERITKALGSLATHVVVPAAGHGVLALPCMGEVLFRFINAKTDAEALKVDASCAAKMPLPAAFVPPNPDLPEPAKKASAAQ</sequence>
<proteinExistence type="inferred from homology"/>
<dbReference type="GO" id="GO:0008233">
    <property type="term" value="F:peptidase activity"/>
    <property type="evidence" value="ECO:0007669"/>
    <property type="project" value="InterPro"/>
</dbReference>
<dbReference type="SUPFAM" id="SSF53474">
    <property type="entry name" value="alpha/beta-Hydrolases"/>
    <property type="match status" value="1"/>
</dbReference>
<evidence type="ECO:0000256" key="4">
    <source>
        <dbReference type="SAM" id="SignalP"/>
    </source>
</evidence>
<dbReference type="InterPro" id="IPR002410">
    <property type="entry name" value="Peptidase_S33"/>
</dbReference>
<dbReference type="PRINTS" id="PR00793">
    <property type="entry name" value="PROAMNOPTASE"/>
</dbReference>
<evidence type="ECO:0000256" key="1">
    <source>
        <dbReference type="ARBA" id="ARBA00010088"/>
    </source>
</evidence>
<feature type="chain" id="PRO_5032372924" evidence="4">
    <location>
        <begin position="26"/>
        <end position="504"/>
    </location>
</feature>
<dbReference type="EMBL" id="JACHHO010000003">
    <property type="protein sequence ID" value="MBB5204964.1"/>
    <property type="molecule type" value="Genomic_DNA"/>
</dbReference>
<evidence type="ECO:0000259" key="5">
    <source>
        <dbReference type="Pfam" id="PF00561"/>
    </source>
</evidence>
<feature type="domain" description="AB hydrolase-1" evidence="5">
    <location>
        <begin position="86"/>
        <end position="230"/>
    </location>
</feature>
<organism evidence="7 8">
    <name type="scientific">Inhella inkyongensis</name>
    <dbReference type="NCBI Taxonomy" id="392593"/>
    <lineage>
        <taxon>Bacteria</taxon>
        <taxon>Pseudomonadati</taxon>
        <taxon>Pseudomonadota</taxon>
        <taxon>Betaproteobacteria</taxon>
        <taxon>Burkholderiales</taxon>
        <taxon>Sphaerotilaceae</taxon>
        <taxon>Inhella</taxon>
    </lineage>
</organism>
<dbReference type="GO" id="GO:0006508">
    <property type="term" value="P:proteolysis"/>
    <property type="evidence" value="ECO:0007669"/>
    <property type="project" value="InterPro"/>
</dbReference>
<comment type="similarity">
    <text evidence="1">Belongs to the peptidase S33 family.</text>
</comment>
<evidence type="ECO:0000256" key="2">
    <source>
        <dbReference type="ARBA" id="ARBA00022729"/>
    </source>
</evidence>
<dbReference type="OrthoDB" id="9796770at2"/>
<dbReference type="RefSeq" id="WP_138855008.1">
    <property type="nucleotide sequence ID" value="NZ_CP040709.1"/>
</dbReference>
<feature type="signal peptide" evidence="4">
    <location>
        <begin position="1"/>
        <end position="25"/>
    </location>
</feature>
<dbReference type="Proteomes" id="UP000554837">
    <property type="component" value="Unassembled WGS sequence"/>
</dbReference>
<keyword evidence="3" id="KW-0378">Hydrolase</keyword>
<dbReference type="Pfam" id="PF00561">
    <property type="entry name" value="Abhydrolase_1"/>
    <property type="match status" value="1"/>
</dbReference>
<accession>A0A840S841</accession>
<dbReference type="PANTHER" id="PTHR43248">
    <property type="entry name" value="2-SUCCINYL-6-HYDROXY-2,4-CYCLOHEXADIENE-1-CARBOXYLATE SYNTHASE"/>
    <property type="match status" value="1"/>
</dbReference>
<dbReference type="PANTHER" id="PTHR43248:SF29">
    <property type="entry name" value="TRIPEPTIDYL AMINOPEPTIDASE"/>
    <property type="match status" value="1"/>
</dbReference>
<protein>
    <submittedName>
        <fullName evidence="7">Pimeloyl-ACP methyl ester carboxylesterase</fullName>
    </submittedName>
</protein>
<keyword evidence="8" id="KW-1185">Reference proteome</keyword>
<evidence type="ECO:0000313" key="7">
    <source>
        <dbReference type="EMBL" id="MBB5204964.1"/>
    </source>
</evidence>
<name>A0A840S841_9BURK</name>
<comment type="caution">
    <text evidence="7">The sequence shown here is derived from an EMBL/GenBank/DDBJ whole genome shotgun (WGS) entry which is preliminary data.</text>
</comment>
<dbReference type="InterPro" id="IPR013595">
    <property type="entry name" value="Pept_S33_TAP-like_C"/>
</dbReference>
<dbReference type="InterPro" id="IPR029058">
    <property type="entry name" value="AB_hydrolase_fold"/>
</dbReference>
<dbReference type="Gene3D" id="3.40.50.1820">
    <property type="entry name" value="alpha/beta hydrolase"/>
    <property type="match status" value="1"/>
</dbReference>
<evidence type="ECO:0000259" key="6">
    <source>
        <dbReference type="Pfam" id="PF08386"/>
    </source>
</evidence>
<dbReference type="InterPro" id="IPR000073">
    <property type="entry name" value="AB_hydrolase_1"/>
</dbReference>
<gene>
    <name evidence="7" type="ORF">HNQ51_002283</name>
</gene>
<dbReference type="Pfam" id="PF08386">
    <property type="entry name" value="Abhydrolase_4"/>
    <property type="match status" value="1"/>
</dbReference>
<reference evidence="7 8" key="1">
    <citation type="submission" date="2020-08" db="EMBL/GenBank/DDBJ databases">
        <title>Genomic Encyclopedia of Type Strains, Phase IV (KMG-IV): sequencing the most valuable type-strain genomes for metagenomic binning, comparative biology and taxonomic classification.</title>
        <authorList>
            <person name="Goeker M."/>
        </authorList>
    </citation>
    <scope>NUCLEOTIDE SEQUENCE [LARGE SCALE GENOMIC DNA]</scope>
    <source>
        <strain evidence="7 8">DSM 23958</strain>
    </source>
</reference>
<evidence type="ECO:0000313" key="8">
    <source>
        <dbReference type="Proteomes" id="UP000554837"/>
    </source>
</evidence>
<evidence type="ECO:0000256" key="3">
    <source>
        <dbReference type="ARBA" id="ARBA00022801"/>
    </source>
</evidence>
<feature type="domain" description="Peptidase S33 tripeptidyl aminopeptidase-like C-terminal" evidence="6">
    <location>
        <begin position="383"/>
        <end position="461"/>
    </location>
</feature>
<dbReference type="AlphaFoldDB" id="A0A840S841"/>
<keyword evidence="2 4" id="KW-0732">Signal</keyword>
<dbReference type="InterPro" id="IPR051601">
    <property type="entry name" value="Serine_prot/Carboxylest_S33"/>
</dbReference>